<gene>
    <name evidence="1" type="ORF">FHR37_005200</name>
</gene>
<evidence type="ECO:0000313" key="1">
    <source>
        <dbReference type="EMBL" id="NYH86349.1"/>
    </source>
</evidence>
<proteinExistence type="predicted"/>
<comment type="caution">
    <text evidence="1">The sequence shown here is derived from an EMBL/GenBank/DDBJ whole genome shotgun (WGS) entry which is preliminary data.</text>
</comment>
<protein>
    <submittedName>
        <fullName evidence="1">Uncharacterized protein</fullName>
    </submittedName>
</protein>
<keyword evidence="2" id="KW-1185">Reference proteome</keyword>
<reference evidence="1 2" key="1">
    <citation type="submission" date="2020-07" db="EMBL/GenBank/DDBJ databases">
        <title>Sequencing the genomes of 1000 actinobacteria strains.</title>
        <authorList>
            <person name="Klenk H.-P."/>
        </authorList>
    </citation>
    <scope>NUCLEOTIDE SEQUENCE [LARGE SCALE GENOMIC DNA]</scope>
    <source>
        <strain evidence="1 2">DSM 45117</strain>
    </source>
</reference>
<name>A0ABX2S9M0_9ACTN</name>
<evidence type="ECO:0000313" key="2">
    <source>
        <dbReference type="Proteomes" id="UP000533017"/>
    </source>
</evidence>
<accession>A0ABX2S9M0</accession>
<dbReference type="Proteomes" id="UP000533017">
    <property type="component" value="Unassembled WGS sequence"/>
</dbReference>
<sequence>MRPLVLRRDRGAVAPRTLLVRTSPARALAAGAHRVFTHPAWTTTSGHPTVLDLAPR</sequence>
<dbReference type="EMBL" id="JACBZA010000001">
    <property type="protein sequence ID" value="NYH86349.1"/>
    <property type="molecule type" value="Genomic_DNA"/>
</dbReference>
<dbReference type="RefSeq" id="WP_175542846.1">
    <property type="nucleotide sequence ID" value="NZ_FOOI01000027.1"/>
</dbReference>
<organism evidence="1 2">
    <name type="scientific">Actinopolymorpha cephalotaxi</name>
    <dbReference type="NCBI Taxonomy" id="504797"/>
    <lineage>
        <taxon>Bacteria</taxon>
        <taxon>Bacillati</taxon>
        <taxon>Actinomycetota</taxon>
        <taxon>Actinomycetes</taxon>
        <taxon>Propionibacteriales</taxon>
        <taxon>Actinopolymorphaceae</taxon>
        <taxon>Actinopolymorpha</taxon>
    </lineage>
</organism>